<keyword evidence="1" id="KW-0812">Transmembrane</keyword>
<keyword evidence="1" id="KW-1133">Transmembrane helix</keyword>
<evidence type="ECO:0000313" key="2">
    <source>
        <dbReference type="EMBL" id="GGM19296.1"/>
    </source>
</evidence>
<reference evidence="3" key="1">
    <citation type="journal article" date="2019" name="Int. J. Syst. Evol. Microbiol.">
        <title>The Global Catalogue of Microorganisms (GCM) 10K type strain sequencing project: providing services to taxonomists for standard genome sequencing and annotation.</title>
        <authorList>
            <consortium name="The Broad Institute Genomics Platform"/>
            <consortium name="The Broad Institute Genome Sequencing Center for Infectious Disease"/>
            <person name="Wu L."/>
            <person name="Ma J."/>
        </authorList>
    </citation>
    <scope>NUCLEOTIDE SEQUENCE [LARGE SCALE GENOMIC DNA]</scope>
    <source>
        <strain evidence="3">JCM 15443</strain>
    </source>
</reference>
<evidence type="ECO:0000256" key="1">
    <source>
        <dbReference type="SAM" id="Phobius"/>
    </source>
</evidence>
<evidence type="ECO:0008006" key="4">
    <source>
        <dbReference type="Google" id="ProtNLM"/>
    </source>
</evidence>
<feature type="transmembrane region" description="Helical" evidence="1">
    <location>
        <begin position="288"/>
        <end position="317"/>
    </location>
</feature>
<keyword evidence="3" id="KW-1185">Reference proteome</keyword>
<accession>A0ABQ2GZA2</accession>
<dbReference type="Proteomes" id="UP000661918">
    <property type="component" value="Unassembled WGS sequence"/>
</dbReference>
<feature type="transmembrane region" description="Helical" evidence="1">
    <location>
        <begin position="394"/>
        <end position="413"/>
    </location>
</feature>
<feature type="transmembrane region" description="Helical" evidence="1">
    <location>
        <begin position="242"/>
        <end position="267"/>
    </location>
</feature>
<dbReference type="EMBL" id="BMOM01000035">
    <property type="protein sequence ID" value="GGM19296.1"/>
    <property type="molecule type" value="Genomic_DNA"/>
</dbReference>
<feature type="transmembrane region" description="Helical" evidence="1">
    <location>
        <begin position="369"/>
        <end position="388"/>
    </location>
</feature>
<comment type="caution">
    <text evidence="2">The sequence shown here is derived from an EMBL/GenBank/DDBJ whole genome shotgun (WGS) entry which is preliminary data.</text>
</comment>
<name>A0ABQ2GZA2_9DEIO</name>
<organism evidence="2 3">
    <name type="scientific">Deinococcus aerophilus</name>
    <dbReference type="NCBI Taxonomy" id="522488"/>
    <lineage>
        <taxon>Bacteria</taxon>
        <taxon>Thermotogati</taxon>
        <taxon>Deinococcota</taxon>
        <taxon>Deinococci</taxon>
        <taxon>Deinococcales</taxon>
        <taxon>Deinococcaceae</taxon>
        <taxon>Deinococcus</taxon>
    </lineage>
</organism>
<evidence type="ECO:0000313" key="3">
    <source>
        <dbReference type="Proteomes" id="UP000661918"/>
    </source>
</evidence>
<keyword evidence="1" id="KW-0472">Membrane</keyword>
<protein>
    <recommendedName>
        <fullName evidence="4">Polymer-forming cytoskeletal protein</fullName>
    </recommendedName>
</protein>
<sequence>MTHRTRSFTRSSSLLIALTLGGTTSAIDWRSGDRVVVARSEVIQDDLYVAGDDVQIDGTVNGDLLVAGRTVTINGEVRGNLWAAGETLILGGKVSQTARLAGSLIRVQSGADIGRDLLAAGSELVVAPGAVIGRDVAVGSSQARLGGQITRNAYVGANGIEVGGVIGGNAKMAVGDTAVPTRTWAAPGSPGLRFTPGGRIAGDLTLQRSDSGQAALPAGVVGGQVTYAPVTGVNVQPRPSSFAAFLNTFLSTFVGVALAGLLLLWLARPRLPGLWNSLRSAPAASLGYGTLAVVGLPVLTVLGGLALGLLAGALMLLSLGGLGLPLALIGLPALLSSAALIAWLATLGAQGFVAYLLGTWATHLLRPRGTVAPVISVLVGALLLALVLQIPVLGALTSLAALLLSLGALWLTLRGPPRRPVTPQANVPQAT</sequence>
<feature type="transmembrane region" description="Helical" evidence="1">
    <location>
        <begin position="329"/>
        <end position="357"/>
    </location>
</feature>
<dbReference type="RefSeq" id="WP_188905091.1">
    <property type="nucleotide sequence ID" value="NZ_BMOM01000035.1"/>
</dbReference>
<gene>
    <name evidence="2" type="ORF">GCM10010841_29200</name>
</gene>
<proteinExistence type="predicted"/>